<proteinExistence type="predicted"/>
<evidence type="ECO:0000313" key="1">
    <source>
        <dbReference type="EMBL" id="EJW89293.1"/>
    </source>
</evidence>
<dbReference type="AlphaFoldDB" id="J9F444"/>
<reference evidence="1" key="1">
    <citation type="journal article" date="2012" name="PLoS ONE">
        <title>Gene sets for utilization of primary and secondary nutrition supplies in the distal gut of endangered iberian lynx.</title>
        <authorList>
            <person name="Alcaide M."/>
            <person name="Messina E."/>
            <person name="Richter M."/>
            <person name="Bargiela R."/>
            <person name="Peplies J."/>
            <person name="Huws S.A."/>
            <person name="Newbold C.J."/>
            <person name="Golyshin P.N."/>
            <person name="Simon M.A."/>
            <person name="Lopez G."/>
            <person name="Yakimov M.M."/>
            <person name="Ferrer M."/>
        </authorList>
    </citation>
    <scope>NUCLEOTIDE SEQUENCE</scope>
</reference>
<sequence>MLLAAMRLLVADKDNQIGIIYFCFEEGEETACGLKGMLDALARRQIDTCWGIHVYAGLEANKICLEPGPRMSGAAET</sequence>
<dbReference type="EMBL" id="AMCI01009570">
    <property type="protein sequence ID" value="EJW89293.1"/>
    <property type="molecule type" value="Genomic_DNA"/>
</dbReference>
<gene>
    <name evidence="1" type="ORF">EVA_22600</name>
</gene>
<organism evidence="1">
    <name type="scientific">gut metagenome</name>
    <dbReference type="NCBI Taxonomy" id="749906"/>
    <lineage>
        <taxon>unclassified sequences</taxon>
        <taxon>metagenomes</taxon>
        <taxon>organismal metagenomes</taxon>
    </lineage>
</organism>
<name>J9F444_9ZZZZ</name>
<dbReference type="Gene3D" id="3.40.630.10">
    <property type="entry name" value="Zn peptidases"/>
    <property type="match status" value="1"/>
</dbReference>
<comment type="caution">
    <text evidence="1">The sequence shown here is derived from an EMBL/GenBank/DDBJ whole genome shotgun (WGS) entry which is preliminary data.</text>
</comment>
<protein>
    <submittedName>
        <fullName evidence="1">Peptidase</fullName>
    </submittedName>
</protein>
<feature type="non-terminal residue" evidence="1">
    <location>
        <position position="77"/>
    </location>
</feature>
<dbReference type="SUPFAM" id="SSF53187">
    <property type="entry name" value="Zn-dependent exopeptidases"/>
    <property type="match status" value="1"/>
</dbReference>
<accession>J9F444</accession>